<name>A0A822MUZ2_9VIBR</name>
<comment type="caution">
    <text evidence="1">The sequence shown here is derived from an EMBL/GenBank/DDBJ whole genome shotgun (WGS) entry which is preliminary data.</text>
</comment>
<evidence type="ECO:0000313" key="2">
    <source>
        <dbReference type="Proteomes" id="UP000049495"/>
    </source>
</evidence>
<dbReference type="Proteomes" id="UP000049495">
    <property type="component" value="Unassembled WGS sequence"/>
</dbReference>
<dbReference type="AlphaFoldDB" id="A0A822MUZ2"/>
<evidence type="ECO:0000313" key="1">
    <source>
        <dbReference type="EMBL" id="CDT09084.1"/>
    </source>
</evidence>
<proteinExistence type="predicted"/>
<sequence>MTTARLANLENGCIDSPLYFSISSLVWGVFFRGAMKERAKARDCKVCDPCGICDDSALCLCEDDYEQIAPLFCKEIGKGIEPLKRVDKEESDS</sequence>
<accession>A0A822MUZ2</accession>
<dbReference type="EMBL" id="CCJV01000051">
    <property type="protein sequence ID" value="CDT09084.1"/>
    <property type="molecule type" value="Genomic_DNA"/>
</dbReference>
<protein>
    <submittedName>
        <fullName evidence="1">Uncharacterized protein</fullName>
    </submittedName>
</protein>
<gene>
    <name evidence="1" type="ORF">VCR5J5_1440077</name>
</gene>
<reference evidence="2" key="1">
    <citation type="submission" date="2014-06" db="EMBL/GenBank/DDBJ databases">
        <authorList>
            <person name="Le Roux Frederique"/>
        </authorList>
    </citation>
    <scope>NUCLEOTIDE SEQUENCE [LARGE SCALE GENOMIC DNA]</scope>
    <source>
        <strain evidence="2">J5-5</strain>
    </source>
</reference>
<organism evidence="1 2">
    <name type="scientific">Vibrio crassostreae</name>
    <dbReference type="NCBI Taxonomy" id="246167"/>
    <lineage>
        <taxon>Bacteria</taxon>
        <taxon>Pseudomonadati</taxon>
        <taxon>Pseudomonadota</taxon>
        <taxon>Gammaproteobacteria</taxon>
        <taxon>Vibrionales</taxon>
        <taxon>Vibrionaceae</taxon>
        <taxon>Vibrio</taxon>
    </lineage>
</organism>